<dbReference type="InterPro" id="IPR009080">
    <property type="entry name" value="tRNAsynth_Ia_anticodon-bd"/>
</dbReference>
<evidence type="ECO:0000256" key="7">
    <source>
        <dbReference type="ARBA" id="ARBA00022741"/>
    </source>
</evidence>
<dbReference type="eggNOG" id="COG0215">
    <property type="taxonomic scope" value="Bacteria"/>
</dbReference>
<comment type="similarity">
    <text evidence="3">Belongs to the cysteine synthase/cystathionine beta-synthase family.</text>
</comment>
<dbReference type="Pfam" id="PF00291">
    <property type="entry name" value="PALP"/>
    <property type="match status" value="1"/>
</dbReference>
<dbReference type="NCBIfam" id="TIGR01136">
    <property type="entry name" value="cysKM"/>
    <property type="match status" value="1"/>
</dbReference>
<comment type="cofactor">
    <cofactor evidence="1 13">
        <name>pyridoxal 5'-phosphate</name>
        <dbReference type="ChEBI" id="CHEBI:597326"/>
    </cofactor>
</comment>
<dbReference type="RefSeq" id="WP_020886509.1">
    <property type="nucleotide sequence ID" value="NZ_ATHI01000006.1"/>
</dbReference>
<dbReference type="InterPro" id="IPR036052">
    <property type="entry name" value="TrpB-like_PALP_sf"/>
</dbReference>
<dbReference type="EMBL" id="ATHI01000006">
    <property type="protein sequence ID" value="EPR34805.1"/>
    <property type="molecule type" value="Genomic_DNA"/>
</dbReference>
<evidence type="ECO:0000313" key="18">
    <source>
        <dbReference type="Proteomes" id="UP000014975"/>
    </source>
</evidence>
<evidence type="ECO:0000256" key="8">
    <source>
        <dbReference type="ARBA" id="ARBA00022833"/>
    </source>
</evidence>
<dbReference type="GO" id="GO:0006535">
    <property type="term" value="P:cysteine biosynthetic process from serine"/>
    <property type="evidence" value="ECO:0007669"/>
    <property type="project" value="InterPro"/>
</dbReference>
<dbReference type="Gene3D" id="3.40.50.1100">
    <property type="match status" value="2"/>
</dbReference>
<dbReference type="InterPro" id="IPR032678">
    <property type="entry name" value="tRNA-synt_1_cat_dom"/>
</dbReference>
<name>S7TE14_9BACT</name>
<protein>
    <recommendedName>
        <fullName evidence="4">cysteine synthase</fullName>
        <ecNumber evidence="4">2.5.1.47</ecNumber>
    </recommendedName>
</protein>
<dbReference type="Gene3D" id="3.40.50.620">
    <property type="entry name" value="HUPs"/>
    <property type="match status" value="1"/>
</dbReference>
<evidence type="ECO:0000256" key="9">
    <source>
        <dbReference type="ARBA" id="ARBA00022840"/>
    </source>
</evidence>
<dbReference type="FunFam" id="3.40.50.1100:FF:000003">
    <property type="entry name" value="Cystathionine beta-synthase"/>
    <property type="match status" value="1"/>
</dbReference>
<keyword evidence="6" id="KW-0479">Metal-binding</keyword>
<dbReference type="InterPro" id="IPR014729">
    <property type="entry name" value="Rossmann-like_a/b/a_fold"/>
</dbReference>
<feature type="domain" description="tRNA synthetases class I catalytic" evidence="16">
    <location>
        <begin position="325"/>
        <end position="604"/>
    </location>
</feature>
<evidence type="ECO:0000256" key="14">
    <source>
        <dbReference type="PIRSR" id="PIRSR605856-51"/>
    </source>
</evidence>
<evidence type="ECO:0000256" key="2">
    <source>
        <dbReference type="ARBA" id="ARBA00001947"/>
    </source>
</evidence>
<keyword evidence="18" id="KW-1185">Reference proteome</keyword>
<comment type="catalytic activity">
    <reaction evidence="12">
        <text>O-acetyl-L-serine + hydrogen sulfide = L-cysteine + acetate</text>
        <dbReference type="Rhea" id="RHEA:14829"/>
        <dbReference type="ChEBI" id="CHEBI:29919"/>
        <dbReference type="ChEBI" id="CHEBI:30089"/>
        <dbReference type="ChEBI" id="CHEBI:35235"/>
        <dbReference type="ChEBI" id="CHEBI:58340"/>
        <dbReference type="EC" id="2.5.1.47"/>
    </reaction>
</comment>
<keyword evidence="7" id="KW-0547">Nucleotide-binding</keyword>
<feature type="domain" description="Tryptophan synthase beta chain-like PALP" evidence="15">
    <location>
        <begin position="9"/>
        <end position="287"/>
    </location>
</feature>
<dbReference type="GO" id="GO:0006418">
    <property type="term" value="P:tRNA aminoacylation for protein translation"/>
    <property type="evidence" value="ECO:0007669"/>
    <property type="project" value="InterPro"/>
</dbReference>
<keyword evidence="5" id="KW-0436">Ligase</keyword>
<feature type="binding site" evidence="13">
    <location>
        <position position="259"/>
    </location>
    <ligand>
        <name>pyridoxal 5'-phosphate</name>
        <dbReference type="ChEBI" id="CHEBI:597326"/>
    </ligand>
</feature>
<evidence type="ECO:0000256" key="5">
    <source>
        <dbReference type="ARBA" id="ARBA00022598"/>
    </source>
</evidence>
<evidence type="ECO:0000256" key="12">
    <source>
        <dbReference type="ARBA" id="ARBA00047931"/>
    </source>
</evidence>
<dbReference type="GO" id="GO:0004124">
    <property type="term" value="F:cysteine synthase activity"/>
    <property type="evidence" value="ECO:0007669"/>
    <property type="project" value="UniProtKB-EC"/>
</dbReference>
<feature type="binding site" evidence="13">
    <location>
        <position position="73"/>
    </location>
    <ligand>
        <name>pyridoxal 5'-phosphate</name>
        <dbReference type="ChEBI" id="CHEBI:597326"/>
    </ligand>
</feature>
<evidence type="ECO:0000259" key="16">
    <source>
        <dbReference type="Pfam" id="PF01406"/>
    </source>
</evidence>
<dbReference type="Pfam" id="PF01406">
    <property type="entry name" value="tRNA-synt_1e"/>
    <property type="match status" value="1"/>
</dbReference>
<dbReference type="EC" id="2.5.1.47" evidence="4"/>
<dbReference type="GO" id="GO:0004812">
    <property type="term" value="F:aminoacyl-tRNA ligase activity"/>
    <property type="evidence" value="ECO:0007669"/>
    <property type="project" value="UniProtKB-KW"/>
</dbReference>
<feature type="binding site" evidence="13">
    <location>
        <begin position="178"/>
        <end position="182"/>
    </location>
    <ligand>
        <name>pyridoxal 5'-phosphate</name>
        <dbReference type="ChEBI" id="CHEBI:597326"/>
    </ligand>
</feature>
<keyword evidence="8" id="KW-0862">Zinc</keyword>
<sequence length="781" mass="83276">MIHSNPLELVGRTPLVRMRRINPAPGVGLLAKVEAKSIGGSIKDRVALAMIEAAEASGELTPDKTVIEATSGNTGIGLAMVCAVKGYKLMLLMPESASEERKRIMRAYGATLRLTPGHMGTDGAIEEAYRLAREHPETYVLMDQFNNPASIAAHYHGTAREIWEDTDGRVTHVVATLGTTGTAMGLCKRLREFNPAIRIIAVEPRPGHRIQGLKNMQESYPPGIWDKHVPDEVATVADDEAFAMARRMAREEGLLVGMSSGAAAAVAARLAESLAREGRTGSLVVFICPDSGERYLSTTLFATAERTGPALFDISSGAAQVLPAGQGGLGIFTPGPSLDALCDAESWRRIVTADALCRAVAARGGKATAVVPLADMDDRALSAARQAGLSRAAFAEESLGRVREQAARLGVGEQVRFVLASASMDRALGLTTALLGRGLAYEKLRSVYFDVTRERDYGRTAHADTTGLKIGHTVDLAAYAKDNPLDFTLLKRASLADLKAGEVLDTQWGKVRPSWFLQLAAAAVENLPSVDVVLAAEAHRFPHLENFAAIFGRAAGMRPSVWAVAGPVCGREECGETSQGLPELSGEADPRDLRVWLLSTSYRKALTTAPQGLAMWRRNRGKAQDLYAALHLAAQSPGKGAASGLPGDVGDEAAALRAAFSAAMEDDLSLHRFWPAFSAFIKAVNGRLAAGGIGAGAERALAALEEVDAVLGILDREAVPLAEGAWSPEVRAIVREREEARAAKDFALADGLRERLCDHGFRLEDTPLGPRLFRANARQPG</sequence>
<keyword evidence="11" id="KW-0030">Aminoacyl-tRNA synthetase</keyword>
<dbReference type="OrthoDB" id="9815130at2"/>
<proteinExistence type="inferred from homology"/>
<evidence type="ECO:0000259" key="15">
    <source>
        <dbReference type="Pfam" id="PF00291"/>
    </source>
</evidence>
<evidence type="ECO:0000313" key="17">
    <source>
        <dbReference type="EMBL" id="EPR34805.1"/>
    </source>
</evidence>
<dbReference type="GO" id="GO:0046872">
    <property type="term" value="F:metal ion binding"/>
    <property type="evidence" value="ECO:0007669"/>
    <property type="project" value="UniProtKB-KW"/>
</dbReference>
<dbReference type="SUPFAM" id="SSF52374">
    <property type="entry name" value="Nucleotidylyl transferase"/>
    <property type="match status" value="1"/>
</dbReference>
<dbReference type="SUPFAM" id="SSF53686">
    <property type="entry name" value="Tryptophan synthase beta subunit-like PLP-dependent enzymes"/>
    <property type="match status" value="1"/>
</dbReference>
<comment type="caution">
    <text evidence="17">The sequence shown here is derived from an EMBL/GenBank/DDBJ whole genome shotgun (WGS) entry which is preliminary data.</text>
</comment>
<comment type="cofactor">
    <cofactor evidence="2">
        <name>Zn(2+)</name>
        <dbReference type="ChEBI" id="CHEBI:29105"/>
    </cofactor>
</comment>
<dbReference type="GO" id="GO:0005524">
    <property type="term" value="F:ATP binding"/>
    <property type="evidence" value="ECO:0007669"/>
    <property type="project" value="UniProtKB-KW"/>
</dbReference>
<dbReference type="STRING" id="1121439.dsat_2624"/>
<feature type="modified residue" description="N6-(pyridoxal phosphate)lysine" evidence="14">
    <location>
        <position position="43"/>
    </location>
</feature>
<dbReference type="InterPro" id="IPR050214">
    <property type="entry name" value="Cys_Synth/Cystath_Beta-Synth"/>
</dbReference>
<keyword evidence="9" id="KW-0067">ATP-binding</keyword>
<dbReference type="eggNOG" id="COG0031">
    <property type="taxonomic scope" value="Bacteria"/>
</dbReference>
<dbReference type="Proteomes" id="UP000014975">
    <property type="component" value="Unassembled WGS sequence"/>
</dbReference>
<evidence type="ECO:0000256" key="1">
    <source>
        <dbReference type="ARBA" id="ARBA00001933"/>
    </source>
</evidence>
<dbReference type="PANTHER" id="PTHR10314">
    <property type="entry name" value="CYSTATHIONINE BETA-SYNTHASE"/>
    <property type="match status" value="1"/>
</dbReference>
<evidence type="ECO:0000256" key="13">
    <source>
        <dbReference type="PIRSR" id="PIRSR605856-50"/>
    </source>
</evidence>
<evidence type="ECO:0000256" key="3">
    <source>
        <dbReference type="ARBA" id="ARBA00007103"/>
    </source>
</evidence>
<gene>
    <name evidence="17" type="ORF">dsat_2624</name>
</gene>
<accession>S7TE14</accession>
<evidence type="ECO:0000256" key="6">
    <source>
        <dbReference type="ARBA" id="ARBA00022723"/>
    </source>
</evidence>
<dbReference type="AlphaFoldDB" id="S7TE14"/>
<dbReference type="InterPro" id="IPR001926">
    <property type="entry name" value="TrpB-like_PALP"/>
</dbReference>
<dbReference type="SUPFAM" id="SSF47323">
    <property type="entry name" value="Anticodon-binding domain of a subclass of class I aminoacyl-tRNA synthetases"/>
    <property type="match status" value="1"/>
</dbReference>
<organism evidence="17 18">
    <name type="scientific">Alkalidesulfovibrio alkalitolerans DSM 16529</name>
    <dbReference type="NCBI Taxonomy" id="1121439"/>
    <lineage>
        <taxon>Bacteria</taxon>
        <taxon>Pseudomonadati</taxon>
        <taxon>Thermodesulfobacteriota</taxon>
        <taxon>Desulfovibrionia</taxon>
        <taxon>Desulfovibrionales</taxon>
        <taxon>Desulfovibrionaceae</taxon>
        <taxon>Alkalidesulfovibrio</taxon>
    </lineage>
</organism>
<evidence type="ECO:0000256" key="10">
    <source>
        <dbReference type="ARBA" id="ARBA00022898"/>
    </source>
</evidence>
<reference evidence="17 18" key="1">
    <citation type="journal article" date="2013" name="Genome Announc.">
        <title>Draft genome sequences for three mercury-methylating, sulfate-reducing bacteria.</title>
        <authorList>
            <person name="Brown S.D."/>
            <person name="Hurt R.A.Jr."/>
            <person name="Gilmour C.C."/>
            <person name="Elias D.A."/>
        </authorList>
    </citation>
    <scope>NUCLEOTIDE SEQUENCE [LARGE SCALE GENOMIC DNA]</scope>
    <source>
        <strain evidence="17 18">DSM 16529</strain>
    </source>
</reference>
<keyword evidence="10 13" id="KW-0663">Pyridoxal phosphate</keyword>
<dbReference type="InterPro" id="IPR005856">
    <property type="entry name" value="Cys_synth"/>
</dbReference>
<evidence type="ECO:0000256" key="4">
    <source>
        <dbReference type="ARBA" id="ARBA00012681"/>
    </source>
</evidence>
<dbReference type="PATRIC" id="fig|1121439.3.peg.1025"/>
<dbReference type="CDD" id="cd01561">
    <property type="entry name" value="CBS_like"/>
    <property type="match status" value="1"/>
</dbReference>
<dbReference type="Gene3D" id="1.20.120.1910">
    <property type="entry name" value="Cysteine-tRNA ligase, C-terminal anti-codon recognition domain"/>
    <property type="match status" value="1"/>
</dbReference>
<evidence type="ECO:0000256" key="11">
    <source>
        <dbReference type="ARBA" id="ARBA00023146"/>
    </source>
</evidence>